<dbReference type="Proteomes" id="UP001562425">
    <property type="component" value="Unassembled WGS sequence"/>
</dbReference>
<accession>A0ABD1DJS4</accession>
<evidence type="ECO:0000256" key="1">
    <source>
        <dbReference type="SAM" id="SignalP"/>
    </source>
</evidence>
<evidence type="ECO:0008006" key="4">
    <source>
        <dbReference type="Google" id="ProtNLM"/>
    </source>
</evidence>
<dbReference type="InterPro" id="IPR005055">
    <property type="entry name" value="A10/PebIII"/>
</dbReference>
<keyword evidence="3" id="KW-1185">Reference proteome</keyword>
<dbReference type="Pfam" id="PF03392">
    <property type="entry name" value="OS-D"/>
    <property type="match status" value="2"/>
</dbReference>
<reference evidence="2 3" key="1">
    <citation type="submission" date="2024-05" db="EMBL/GenBank/DDBJ databases">
        <title>Culex pipiens pipiens assembly and annotation.</title>
        <authorList>
            <person name="Alout H."/>
            <person name="Durand T."/>
        </authorList>
    </citation>
    <scope>NUCLEOTIDE SEQUENCE [LARGE SCALE GENOMIC DNA]</scope>
    <source>
        <strain evidence="2">HA-2024</strain>
        <tissue evidence="2">Whole body</tissue>
    </source>
</reference>
<comment type="caution">
    <text evidence="2">The sequence shown here is derived from an EMBL/GenBank/DDBJ whole genome shotgun (WGS) entry which is preliminary data.</text>
</comment>
<gene>
    <name evidence="2" type="ORF">pipiens_002136</name>
</gene>
<evidence type="ECO:0000313" key="2">
    <source>
        <dbReference type="EMBL" id="KAL1399987.1"/>
    </source>
</evidence>
<feature type="chain" id="PRO_5044846063" description="Chemosensory protein" evidence="1">
    <location>
        <begin position="17"/>
        <end position="272"/>
    </location>
</feature>
<proteinExistence type="predicted"/>
<keyword evidence="1" id="KW-0732">Signal</keyword>
<dbReference type="EMBL" id="JBEHCU010005392">
    <property type="protein sequence ID" value="KAL1399987.1"/>
    <property type="molecule type" value="Genomic_DNA"/>
</dbReference>
<dbReference type="InterPro" id="IPR036682">
    <property type="entry name" value="OS_D_A10/PebIII_sf"/>
</dbReference>
<dbReference type="Gene3D" id="1.10.2080.10">
    <property type="entry name" value="Insect odorant-binding protein A10/Ejaculatory bulb-specific protein 3"/>
    <property type="match status" value="2"/>
</dbReference>
<dbReference type="PANTHER" id="PTHR11257:SF12">
    <property type="entry name" value="EJACULATORY BULB-SPECIFIC PROTEIN 3-RELATED"/>
    <property type="match status" value="1"/>
</dbReference>
<dbReference type="AlphaFoldDB" id="A0ABD1DJS4"/>
<organism evidence="2 3">
    <name type="scientific">Culex pipiens pipiens</name>
    <name type="common">Northern house mosquito</name>
    <dbReference type="NCBI Taxonomy" id="38569"/>
    <lineage>
        <taxon>Eukaryota</taxon>
        <taxon>Metazoa</taxon>
        <taxon>Ecdysozoa</taxon>
        <taxon>Arthropoda</taxon>
        <taxon>Hexapoda</taxon>
        <taxon>Insecta</taxon>
        <taxon>Pterygota</taxon>
        <taxon>Neoptera</taxon>
        <taxon>Endopterygota</taxon>
        <taxon>Diptera</taxon>
        <taxon>Nematocera</taxon>
        <taxon>Culicoidea</taxon>
        <taxon>Culicidae</taxon>
        <taxon>Culicinae</taxon>
        <taxon>Culicini</taxon>
        <taxon>Culex</taxon>
        <taxon>Culex</taxon>
    </lineage>
</organism>
<dbReference type="PANTHER" id="PTHR11257">
    <property type="entry name" value="CHEMOSENSORY PROTEIN-RELATED"/>
    <property type="match status" value="1"/>
</dbReference>
<evidence type="ECO:0000313" key="3">
    <source>
        <dbReference type="Proteomes" id="UP001562425"/>
    </source>
</evidence>
<sequence>MKFFIVALALVALVAAQEEDGDKYTTRYDNIDLDEILKSDRLFKNYYNCLVDEGRCTAEGSYLKRILPDALETNCAKCSDKQRDDGVRAIKYMADNRAEEWKVLKARFDPENKYVEKYLADAEKEGIKLLKLKPPKMKLFIVGLALFAVAFAQDAEVETLEEIGEKYTTKFDKIDLDDILKSDRLFKNYYNCLMDEGPCTPEGNYLKRVLPEALENSCNKCSEKQQKDSVKTIKYLTENRSEAWKVLKAKYDPENKYVEKYLTDADAEGIKL</sequence>
<protein>
    <recommendedName>
        <fullName evidence="4">Chemosensory protein</fullName>
    </recommendedName>
</protein>
<feature type="signal peptide" evidence="1">
    <location>
        <begin position="1"/>
        <end position="16"/>
    </location>
</feature>
<dbReference type="SUPFAM" id="SSF100910">
    <property type="entry name" value="Chemosensory protein Csp2"/>
    <property type="match status" value="2"/>
</dbReference>
<name>A0ABD1DJS4_CULPP</name>